<keyword evidence="1" id="KW-1133">Transmembrane helix</keyword>
<keyword evidence="3" id="KW-1185">Reference proteome</keyword>
<accession>A0A8S1WGE5</accession>
<evidence type="ECO:0000256" key="1">
    <source>
        <dbReference type="SAM" id="Phobius"/>
    </source>
</evidence>
<dbReference type="OrthoDB" id="324467at2759"/>
<dbReference type="Proteomes" id="UP000683925">
    <property type="component" value="Unassembled WGS sequence"/>
</dbReference>
<dbReference type="EMBL" id="CAJJDP010000088">
    <property type="protein sequence ID" value="CAD8187239.1"/>
    <property type="molecule type" value="Genomic_DNA"/>
</dbReference>
<keyword evidence="1" id="KW-0472">Membrane</keyword>
<proteinExistence type="predicted"/>
<comment type="caution">
    <text evidence="2">The sequence shown here is derived from an EMBL/GenBank/DDBJ whole genome shotgun (WGS) entry which is preliminary data.</text>
</comment>
<feature type="transmembrane region" description="Helical" evidence="1">
    <location>
        <begin position="215"/>
        <end position="233"/>
    </location>
</feature>
<keyword evidence="1" id="KW-0812">Transmembrane</keyword>
<evidence type="ECO:0000313" key="3">
    <source>
        <dbReference type="Proteomes" id="UP000683925"/>
    </source>
</evidence>
<dbReference type="AlphaFoldDB" id="A0A8S1WGE5"/>
<evidence type="ECO:0008006" key="4">
    <source>
        <dbReference type="Google" id="ProtNLM"/>
    </source>
</evidence>
<organism evidence="2 3">
    <name type="scientific">Paramecium octaurelia</name>
    <dbReference type="NCBI Taxonomy" id="43137"/>
    <lineage>
        <taxon>Eukaryota</taxon>
        <taxon>Sar</taxon>
        <taxon>Alveolata</taxon>
        <taxon>Ciliophora</taxon>
        <taxon>Intramacronucleata</taxon>
        <taxon>Oligohymenophorea</taxon>
        <taxon>Peniculida</taxon>
        <taxon>Parameciidae</taxon>
        <taxon>Paramecium</taxon>
    </lineage>
</organism>
<name>A0A8S1WGE5_PAROT</name>
<sequence length="311" mass="36593">MNNNNHHQTKPIENATQKHLELKVTTKTKREICIRENSQGFFGQIDFALLLQPDHQLRQEFCYLNNQGNPYRWKSEQYMTEEGLQFIVVILRSLCQPSNLKKILQITKILKQKTFAMWKKLSIKNKAQSISGDLTACFLLLDPSLKRPKRGNLQTHSKDQEFSIFYPQLNESSKQNEVHKKILKILEHQFNIQNSCGSMTILLQFFQRGSLQQKSLTFGVLMLYLFIGQFYFQSNLRQFQWKRIKKFTRMVDYIQFKSMITLMYNSINNFLKVLKKANKYLKLGNCHSYSINDLFQLGSHGHSFNGGYHSV</sequence>
<evidence type="ECO:0000313" key="2">
    <source>
        <dbReference type="EMBL" id="CAD8187239.1"/>
    </source>
</evidence>
<protein>
    <recommendedName>
        <fullName evidence="4">Transmembrane protein</fullName>
    </recommendedName>
</protein>
<reference evidence="2" key="1">
    <citation type="submission" date="2021-01" db="EMBL/GenBank/DDBJ databases">
        <authorList>
            <consortium name="Genoscope - CEA"/>
            <person name="William W."/>
        </authorList>
    </citation>
    <scope>NUCLEOTIDE SEQUENCE</scope>
</reference>
<gene>
    <name evidence="2" type="ORF">POCTA_138.1.T0890184</name>
</gene>